<accession>A0A9X2WPL8</accession>
<organism evidence="1 2">
    <name type="scientific">Shewanella holmiensis</name>
    <dbReference type="NCBI Taxonomy" id="2952222"/>
    <lineage>
        <taxon>Bacteria</taxon>
        <taxon>Pseudomonadati</taxon>
        <taxon>Pseudomonadota</taxon>
        <taxon>Gammaproteobacteria</taxon>
        <taxon>Alteromonadales</taxon>
        <taxon>Shewanellaceae</taxon>
        <taxon>Shewanella</taxon>
    </lineage>
</organism>
<protein>
    <submittedName>
        <fullName evidence="1">Uncharacterized protein</fullName>
    </submittedName>
</protein>
<reference evidence="1" key="1">
    <citation type="journal article" date="2023" name="Int. J. Syst. Evol. Microbiol.">
        <title>&lt;i&gt;Shewanella septentrionalis&lt;/i&gt; sp. nov. and &lt;i&gt;Shewanella holmiensis&lt;/i&gt; sp. nov., isolated from Baltic Sea water and sediments.</title>
        <authorList>
            <person name="Martin-Rodriguez A.J."/>
            <person name="Thorell K."/>
            <person name="Joffre E."/>
            <person name="Jensie-Markopoulos S."/>
            <person name="Moore E.R.B."/>
            <person name="Sjoling A."/>
        </authorList>
    </citation>
    <scope>NUCLEOTIDE SEQUENCE</scope>
    <source>
        <strain evidence="1">SP1S2-7</strain>
    </source>
</reference>
<dbReference type="Gene3D" id="2.40.128.490">
    <property type="entry name" value="Uncharacterised protein PF14869, DUF4488"/>
    <property type="match status" value="1"/>
</dbReference>
<gene>
    <name evidence="1" type="ORF">NE535_15050</name>
</gene>
<dbReference type="AlphaFoldDB" id="A0A9X2WPL8"/>
<dbReference type="RefSeq" id="WP_261299440.1">
    <property type="nucleotide sequence ID" value="NZ_JAMTCD010000023.1"/>
</dbReference>
<sequence length="169" mass="19291">MNIKAMAVSSFSTLKHCSVMLLLTSVAIVQTGHTIPLNAQLEAAYAKQERLQSNPLIGTWQLVSGQYLDEKQQWVDYQHLNLRSIKIISDSHFSFTTIKDVQGSKQFWAAGTGTYQFSDKYYIETPELNSFGVAEGAAFKFEYTLKQDKLFTKRIENGVLKEQEVWQRI</sequence>
<comment type="caution">
    <text evidence="1">The sequence shown here is derived from an EMBL/GenBank/DDBJ whole genome shotgun (WGS) entry which is preliminary data.</text>
</comment>
<dbReference type="Proteomes" id="UP001155546">
    <property type="component" value="Unassembled WGS sequence"/>
</dbReference>
<dbReference type="EMBL" id="JAMTCD010000023">
    <property type="protein sequence ID" value="MCT7943095.1"/>
    <property type="molecule type" value="Genomic_DNA"/>
</dbReference>
<evidence type="ECO:0000313" key="2">
    <source>
        <dbReference type="Proteomes" id="UP001155546"/>
    </source>
</evidence>
<name>A0A9X2WPL8_9GAMM</name>
<proteinExistence type="predicted"/>
<keyword evidence="2" id="KW-1185">Reference proteome</keyword>
<evidence type="ECO:0000313" key="1">
    <source>
        <dbReference type="EMBL" id="MCT7943095.1"/>
    </source>
</evidence>